<keyword evidence="3" id="KW-1185">Reference proteome</keyword>
<gene>
    <name evidence="2" type="ORF">BDV96DRAFT_672756</name>
</gene>
<feature type="signal peptide" evidence="1">
    <location>
        <begin position="1"/>
        <end position="19"/>
    </location>
</feature>
<reference evidence="2" key="1">
    <citation type="journal article" date="2020" name="Stud. Mycol.">
        <title>101 Dothideomycetes genomes: a test case for predicting lifestyles and emergence of pathogens.</title>
        <authorList>
            <person name="Haridas S."/>
            <person name="Albert R."/>
            <person name="Binder M."/>
            <person name="Bloem J."/>
            <person name="Labutti K."/>
            <person name="Salamov A."/>
            <person name="Andreopoulos B."/>
            <person name="Baker S."/>
            <person name="Barry K."/>
            <person name="Bills G."/>
            <person name="Bluhm B."/>
            <person name="Cannon C."/>
            <person name="Castanera R."/>
            <person name="Culley D."/>
            <person name="Daum C."/>
            <person name="Ezra D."/>
            <person name="Gonzalez J."/>
            <person name="Henrissat B."/>
            <person name="Kuo A."/>
            <person name="Liang C."/>
            <person name="Lipzen A."/>
            <person name="Lutzoni F."/>
            <person name="Magnuson J."/>
            <person name="Mondo S."/>
            <person name="Nolan M."/>
            <person name="Ohm R."/>
            <person name="Pangilinan J."/>
            <person name="Park H.-J."/>
            <person name="Ramirez L."/>
            <person name="Alfaro M."/>
            <person name="Sun H."/>
            <person name="Tritt A."/>
            <person name="Yoshinaga Y."/>
            <person name="Zwiers L.-H."/>
            <person name="Turgeon B."/>
            <person name="Goodwin S."/>
            <person name="Spatafora J."/>
            <person name="Crous P."/>
            <person name="Grigoriev I."/>
        </authorList>
    </citation>
    <scope>NUCLEOTIDE SEQUENCE</scope>
    <source>
        <strain evidence="2">CBS 627.86</strain>
    </source>
</reference>
<dbReference type="Gene3D" id="3.40.390.10">
    <property type="entry name" value="Collagenase (Catalytic Domain)"/>
    <property type="match status" value="1"/>
</dbReference>
<evidence type="ECO:0000313" key="2">
    <source>
        <dbReference type="EMBL" id="KAF2107919.1"/>
    </source>
</evidence>
<name>A0A6A5YKY9_9PLEO</name>
<dbReference type="EMBL" id="ML977351">
    <property type="protein sequence ID" value="KAF2107919.1"/>
    <property type="molecule type" value="Genomic_DNA"/>
</dbReference>
<protein>
    <recommendedName>
        <fullName evidence="4">Lysine-specific metallo-endopeptidase domain-containing protein</fullName>
    </recommendedName>
</protein>
<evidence type="ECO:0008006" key="4">
    <source>
        <dbReference type="Google" id="ProtNLM"/>
    </source>
</evidence>
<feature type="chain" id="PRO_5025613523" description="Lysine-specific metallo-endopeptidase domain-containing protein" evidence="1">
    <location>
        <begin position="20"/>
        <end position="374"/>
    </location>
</feature>
<organism evidence="2 3">
    <name type="scientific">Lophiotrema nucula</name>
    <dbReference type="NCBI Taxonomy" id="690887"/>
    <lineage>
        <taxon>Eukaryota</taxon>
        <taxon>Fungi</taxon>
        <taxon>Dikarya</taxon>
        <taxon>Ascomycota</taxon>
        <taxon>Pezizomycotina</taxon>
        <taxon>Dothideomycetes</taxon>
        <taxon>Pleosporomycetidae</taxon>
        <taxon>Pleosporales</taxon>
        <taxon>Lophiotremataceae</taxon>
        <taxon>Lophiotrema</taxon>
    </lineage>
</organism>
<sequence>MWYLRASVTIVLLSRYVSAWWTPTNEDEFDDKTFYIDGSCKTDNAEGRAFANGWLHALGSSHAVIQRLASQNDRDFHAFFKRIMKRTVSDPDDEDDLDEIMKWFEELALLRIIIPPEDLASADIRVFCDNEPISTTGNPNTRLVYINEHRVEDRLNFMAVPLSQTCLYSGLNGYTATSRHRIQTLWDGRTDHGQKKDRMVISLCKRGLEPLKAPLSREFDLSMMNSGIAVDYGVRWMFGTAAHLIVHELMHALSDSHLGDLPDPAQAYGWHNVEPMNALAADQNADSYAFVADAALLAPLWTLTRIGATAGCPDAARNEDNAKKGRLRHYADRSVPKKREISKVTGNETEQSLRVRRFLEADPQFVEIIEESGI</sequence>
<evidence type="ECO:0000256" key="1">
    <source>
        <dbReference type="SAM" id="SignalP"/>
    </source>
</evidence>
<dbReference type="AlphaFoldDB" id="A0A6A5YKY9"/>
<dbReference type="InterPro" id="IPR024079">
    <property type="entry name" value="MetalloPept_cat_dom_sf"/>
</dbReference>
<evidence type="ECO:0000313" key="3">
    <source>
        <dbReference type="Proteomes" id="UP000799770"/>
    </source>
</evidence>
<keyword evidence="1" id="KW-0732">Signal</keyword>
<proteinExistence type="predicted"/>
<dbReference type="GO" id="GO:0008237">
    <property type="term" value="F:metallopeptidase activity"/>
    <property type="evidence" value="ECO:0007669"/>
    <property type="project" value="InterPro"/>
</dbReference>
<dbReference type="Proteomes" id="UP000799770">
    <property type="component" value="Unassembled WGS sequence"/>
</dbReference>
<accession>A0A6A5YKY9</accession>